<dbReference type="InterPro" id="IPR000182">
    <property type="entry name" value="GNAT_dom"/>
</dbReference>
<dbReference type="GO" id="GO:0016747">
    <property type="term" value="F:acyltransferase activity, transferring groups other than amino-acyl groups"/>
    <property type="evidence" value="ECO:0007669"/>
    <property type="project" value="InterPro"/>
</dbReference>
<dbReference type="EMBL" id="VFPA01000002">
    <property type="protein sequence ID" value="TQM10951.1"/>
    <property type="molecule type" value="Genomic_DNA"/>
</dbReference>
<accession>A0A543DNP0</accession>
<gene>
    <name evidence="2" type="ORF">FB558_3475</name>
</gene>
<keyword evidence="2" id="KW-0687">Ribonucleoprotein</keyword>
<evidence type="ECO:0000313" key="2">
    <source>
        <dbReference type="EMBL" id="TQM10951.1"/>
    </source>
</evidence>
<dbReference type="PANTHER" id="PTHR43138:SF1">
    <property type="entry name" value="N-ACETYLTRANSFERASE ACA1"/>
    <property type="match status" value="1"/>
</dbReference>
<dbReference type="Proteomes" id="UP000315677">
    <property type="component" value="Unassembled WGS sequence"/>
</dbReference>
<protein>
    <submittedName>
        <fullName evidence="2">Ribosomal protein S18 acetylase RimI-like enzyme</fullName>
    </submittedName>
</protein>
<dbReference type="PROSITE" id="PS51186">
    <property type="entry name" value="GNAT"/>
    <property type="match status" value="1"/>
</dbReference>
<dbReference type="GO" id="GO:0005840">
    <property type="term" value="C:ribosome"/>
    <property type="evidence" value="ECO:0007669"/>
    <property type="project" value="UniProtKB-KW"/>
</dbReference>
<dbReference type="Pfam" id="PF00583">
    <property type="entry name" value="Acetyltransf_1"/>
    <property type="match status" value="1"/>
</dbReference>
<dbReference type="InterPro" id="IPR016181">
    <property type="entry name" value="Acyl_CoA_acyltransferase"/>
</dbReference>
<evidence type="ECO:0000313" key="3">
    <source>
        <dbReference type="Proteomes" id="UP000315677"/>
    </source>
</evidence>
<dbReference type="CDD" id="cd04301">
    <property type="entry name" value="NAT_SF"/>
    <property type="match status" value="1"/>
</dbReference>
<sequence length="173" mass="18599">MTNDDLVLRSATAHDWPAIWPVWHAVVATGESIGWDPSTDEPTARALWMRPPPTTVFVAERGAPSPNTEPEVVGTAKLAPDQPGLGDHVAGASFLVHPDAAGAGIGRALAEHVLAQARLQGYRAMRFNAVVETNTRAVALWTSLGFTVVGTVPEAFRHPRHGLVGMHVMHRRL</sequence>
<dbReference type="Gene3D" id="3.40.630.30">
    <property type="match status" value="1"/>
</dbReference>
<reference evidence="2 3" key="1">
    <citation type="submission" date="2019-06" db="EMBL/GenBank/DDBJ databases">
        <title>Sequencing the genomes of 1000 actinobacteria strains.</title>
        <authorList>
            <person name="Klenk H.-P."/>
        </authorList>
    </citation>
    <scope>NUCLEOTIDE SEQUENCE [LARGE SCALE GENOMIC DNA]</scope>
    <source>
        <strain evidence="2 3">DSM 45301</strain>
    </source>
</reference>
<dbReference type="RefSeq" id="WP_142054700.1">
    <property type="nucleotide sequence ID" value="NZ_VFPA01000002.1"/>
</dbReference>
<keyword evidence="3" id="KW-1185">Reference proteome</keyword>
<dbReference type="OrthoDB" id="9788300at2"/>
<dbReference type="InterPro" id="IPR052742">
    <property type="entry name" value="Mito_N-acetyltransferase"/>
</dbReference>
<dbReference type="SUPFAM" id="SSF55729">
    <property type="entry name" value="Acyl-CoA N-acyltransferases (Nat)"/>
    <property type="match status" value="1"/>
</dbReference>
<dbReference type="AlphaFoldDB" id="A0A543DNP0"/>
<name>A0A543DNP0_9PSEU</name>
<dbReference type="PANTHER" id="PTHR43138">
    <property type="entry name" value="ACETYLTRANSFERASE, GNAT FAMILY"/>
    <property type="match status" value="1"/>
</dbReference>
<organism evidence="2 3">
    <name type="scientific">Pseudonocardia kunmingensis</name>
    <dbReference type="NCBI Taxonomy" id="630975"/>
    <lineage>
        <taxon>Bacteria</taxon>
        <taxon>Bacillati</taxon>
        <taxon>Actinomycetota</taxon>
        <taxon>Actinomycetes</taxon>
        <taxon>Pseudonocardiales</taxon>
        <taxon>Pseudonocardiaceae</taxon>
        <taxon>Pseudonocardia</taxon>
    </lineage>
</organism>
<evidence type="ECO:0000259" key="1">
    <source>
        <dbReference type="PROSITE" id="PS51186"/>
    </source>
</evidence>
<keyword evidence="2" id="KW-0689">Ribosomal protein</keyword>
<feature type="domain" description="N-acetyltransferase" evidence="1">
    <location>
        <begin position="6"/>
        <end position="173"/>
    </location>
</feature>
<proteinExistence type="predicted"/>
<comment type="caution">
    <text evidence="2">The sequence shown here is derived from an EMBL/GenBank/DDBJ whole genome shotgun (WGS) entry which is preliminary data.</text>
</comment>